<keyword evidence="2" id="KW-1185">Reference proteome</keyword>
<evidence type="ECO:0000313" key="1">
    <source>
        <dbReference type="EMBL" id="KAH7843915.1"/>
    </source>
</evidence>
<dbReference type="EMBL" id="CM037151">
    <property type="protein sequence ID" value="KAH7843915.1"/>
    <property type="molecule type" value="Genomic_DNA"/>
</dbReference>
<accession>A0ACB7XTQ5</accession>
<reference evidence="1 2" key="1">
    <citation type="journal article" date="2021" name="Hortic Res">
        <title>High-quality reference genome and annotation aids understanding of berry development for evergreen blueberry (Vaccinium darrowii).</title>
        <authorList>
            <person name="Yu J."/>
            <person name="Hulse-Kemp A.M."/>
            <person name="Babiker E."/>
            <person name="Staton M."/>
        </authorList>
    </citation>
    <scope>NUCLEOTIDE SEQUENCE [LARGE SCALE GENOMIC DNA]</scope>
    <source>
        <strain evidence="2">cv. NJ 8807/NJ 8810</strain>
        <tissue evidence="1">Young leaf</tissue>
    </source>
</reference>
<organism evidence="1 2">
    <name type="scientific">Vaccinium darrowii</name>
    <dbReference type="NCBI Taxonomy" id="229202"/>
    <lineage>
        <taxon>Eukaryota</taxon>
        <taxon>Viridiplantae</taxon>
        <taxon>Streptophyta</taxon>
        <taxon>Embryophyta</taxon>
        <taxon>Tracheophyta</taxon>
        <taxon>Spermatophyta</taxon>
        <taxon>Magnoliopsida</taxon>
        <taxon>eudicotyledons</taxon>
        <taxon>Gunneridae</taxon>
        <taxon>Pentapetalae</taxon>
        <taxon>asterids</taxon>
        <taxon>Ericales</taxon>
        <taxon>Ericaceae</taxon>
        <taxon>Vaccinioideae</taxon>
        <taxon>Vaccinieae</taxon>
        <taxon>Vaccinium</taxon>
    </lineage>
</organism>
<protein>
    <submittedName>
        <fullName evidence="1">Uncharacterized protein</fullName>
    </submittedName>
</protein>
<comment type="caution">
    <text evidence="1">The sequence shown here is derived from an EMBL/GenBank/DDBJ whole genome shotgun (WGS) entry which is preliminary data.</text>
</comment>
<proteinExistence type="predicted"/>
<gene>
    <name evidence="1" type="ORF">Vadar_022327</name>
</gene>
<name>A0ACB7XTQ5_9ERIC</name>
<evidence type="ECO:0000313" key="2">
    <source>
        <dbReference type="Proteomes" id="UP000828048"/>
    </source>
</evidence>
<sequence length="360" mass="40220">MSLISEKQERFLQFDVVSDDSDHSYLNHWNKPTKNKKAINNNNGTTTSDGPDWLSNASSGVHKKIMKEWKVLEKNLPEDIYVRVYERRIDLLRAAIVGPAGTPYHDGLFVFDLAFPPDYPARPPLVHYRSFGLRINPNLYANGKVCLSLLNTWLGSRNEKWNPGESTVLQVLVSIQGLVLNKSPYFNEPGTALLPGRKTKKSMAYTENAFILSCTTMVYLLRRPAKNFEPLITAHFRDRATHILSACNAYMNSRAVVGCYGEARSGQSDPEIKVSKNFKVLMKSWYPHMVAVFKETGASLGHSVEQLVVDQKTTSSKGRNSDGKKNKKSSGFGKVIGILKRFLGFKKVGTGKGIKVNSSS</sequence>
<dbReference type="Proteomes" id="UP000828048">
    <property type="component" value="Chromosome 1"/>
</dbReference>